<keyword evidence="2" id="KW-1185">Reference proteome</keyword>
<accession>A0AB94II49</accession>
<evidence type="ECO:0000313" key="2">
    <source>
        <dbReference type="Proteomes" id="UP000018877"/>
    </source>
</evidence>
<proteinExistence type="predicted"/>
<name>A0AB94II49_9BACI</name>
<gene>
    <name evidence="1" type="ORF">BAVI_21183</name>
</gene>
<evidence type="ECO:0000313" key="1">
    <source>
        <dbReference type="EMBL" id="ETI66729.1"/>
    </source>
</evidence>
<dbReference type="InterPro" id="IPR004027">
    <property type="entry name" value="SEC_C_motif"/>
</dbReference>
<protein>
    <submittedName>
        <fullName evidence="1">SecC motif containing protein</fullName>
    </submittedName>
</protein>
<dbReference type="PANTHER" id="PTHR33747:SF1">
    <property type="entry name" value="ADENYLATE CYCLASE-ASSOCIATED CAP C-TERMINAL DOMAIN-CONTAINING PROTEIN"/>
    <property type="match status" value="1"/>
</dbReference>
<dbReference type="AlphaFoldDB" id="A0AB94II49"/>
<dbReference type="EMBL" id="ALAN01000122">
    <property type="protein sequence ID" value="ETI66729.1"/>
    <property type="molecule type" value="Genomic_DNA"/>
</dbReference>
<sequence length="395" mass="45380">MKDIERDANGKVLFAIEKLKETTTKAKEKRDKKNWNEISLPFSLADGLHNLTRDELNAIRRRLEIKNASSLKKAELILLLQEKIPVLIEKSYLSFDKDRFNLIMKIGKQGGYITAPTLDDFQIEFFRSQGLLFSGTLEGNKVVVMPEEIVEQSANLVTNVSILSIVQRNTNWIKLTQGLLYYYGSLSMTELVKLLENYLKEPLNVSEYLSVIDAAAIYYREIRIDQYGFSNARVFDPEKVKQEQQKRMGVAFYPFSKEQLLTAGEPGYVERNESYKQFVNFITQNYTISRNEADGIVEECLYAAQIGENSSDILQFLQSRLELNDFHTIQDCMVMVVNLMNNTRKWLLKGHTASELSALEKNELQPLKTVKNKRVGRNDPCPCGSMKKYKKCCGK</sequence>
<dbReference type="SUPFAM" id="SSF103642">
    <property type="entry name" value="Sec-C motif"/>
    <property type="match status" value="1"/>
</dbReference>
<comment type="caution">
    <text evidence="1">The sequence shown here is derived from an EMBL/GenBank/DDBJ whole genome shotgun (WGS) entry which is preliminary data.</text>
</comment>
<dbReference type="Pfam" id="PF02810">
    <property type="entry name" value="SEC-C"/>
    <property type="match status" value="1"/>
</dbReference>
<dbReference type="Proteomes" id="UP000018877">
    <property type="component" value="Unassembled WGS sequence"/>
</dbReference>
<dbReference type="Gene3D" id="3.10.450.50">
    <property type="match status" value="1"/>
</dbReference>
<organism evidence="1 2">
    <name type="scientific">Neobacillus vireti LMG 21834</name>
    <dbReference type="NCBI Taxonomy" id="1131730"/>
    <lineage>
        <taxon>Bacteria</taxon>
        <taxon>Bacillati</taxon>
        <taxon>Bacillota</taxon>
        <taxon>Bacilli</taxon>
        <taxon>Bacillales</taxon>
        <taxon>Bacillaceae</taxon>
        <taxon>Neobacillus</taxon>
    </lineage>
</organism>
<dbReference type="PANTHER" id="PTHR33747">
    <property type="entry name" value="UPF0225 PROTEIN SCO1677"/>
    <property type="match status" value="1"/>
</dbReference>
<reference evidence="1 2" key="1">
    <citation type="journal article" date="2014" name="Environ. Microbiol.">
        <title>The nitrate-ammonifying and nosZ-carrying bacterium Bacillus vireti is a potent source and sink for nitric and nitrous oxide under high nitrate conditions.</title>
        <authorList>
            <person name="Mania D."/>
            <person name="Heylen K."/>
            <person name="van Spanning R.J."/>
            <person name="Frostegard A."/>
        </authorList>
    </citation>
    <scope>NUCLEOTIDE SEQUENCE [LARGE SCALE GENOMIC DNA]</scope>
    <source>
        <strain evidence="1 2">LMG 21834</strain>
    </source>
</reference>
<dbReference type="RefSeq" id="WP_024030403.1">
    <property type="nucleotide sequence ID" value="NZ_ALAN01000122.1"/>
</dbReference>